<keyword evidence="6" id="KW-0813">Transport</keyword>
<feature type="transmembrane region" description="Helical" evidence="7">
    <location>
        <begin position="45"/>
        <end position="71"/>
    </location>
</feature>
<dbReference type="Proteomes" id="UP000318834">
    <property type="component" value="Unassembled WGS sequence"/>
</dbReference>
<evidence type="ECO:0000313" key="9">
    <source>
        <dbReference type="Proteomes" id="UP000318834"/>
    </source>
</evidence>
<proteinExistence type="inferred from homology"/>
<accession>A0A537IZS8</accession>
<feature type="transmembrane region" description="Helical" evidence="7">
    <location>
        <begin position="132"/>
        <end position="150"/>
    </location>
</feature>
<gene>
    <name evidence="8" type="ORF">E6H05_02110</name>
</gene>
<dbReference type="InterPro" id="IPR001626">
    <property type="entry name" value="ABC_TroCD"/>
</dbReference>
<dbReference type="SUPFAM" id="SSF81345">
    <property type="entry name" value="ABC transporter involved in vitamin B12 uptake, BtuC"/>
    <property type="match status" value="1"/>
</dbReference>
<dbReference type="GO" id="GO:0055085">
    <property type="term" value="P:transmembrane transport"/>
    <property type="evidence" value="ECO:0007669"/>
    <property type="project" value="InterPro"/>
</dbReference>
<dbReference type="InterPro" id="IPR037294">
    <property type="entry name" value="ABC_BtuC-like"/>
</dbReference>
<comment type="similarity">
    <text evidence="2 6">Belongs to the ABC-3 integral membrane protein family.</text>
</comment>
<dbReference type="GO" id="GO:0043190">
    <property type="term" value="C:ATP-binding cassette (ABC) transporter complex"/>
    <property type="evidence" value="ECO:0007669"/>
    <property type="project" value="InterPro"/>
</dbReference>
<evidence type="ECO:0000256" key="5">
    <source>
        <dbReference type="ARBA" id="ARBA00023136"/>
    </source>
</evidence>
<dbReference type="PANTHER" id="PTHR30477:SF0">
    <property type="entry name" value="METAL TRANSPORT SYSTEM MEMBRANE PROTEIN TM_0125-RELATED"/>
    <property type="match status" value="1"/>
</dbReference>
<dbReference type="Pfam" id="PF00950">
    <property type="entry name" value="ABC-3"/>
    <property type="match status" value="1"/>
</dbReference>
<evidence type="ECO:0000256" key="3">
    <source>
        <dbReference type="ARBA" id="ARBA00022692"/>
    </source>
</evidence>
<feature type="transmembrane region" description="Helical" evidence="7">
    <location>
        <begin position="91"/>
        <end position="120"/>
    </location>
</feature>
<feature type="transmembrane region" description="Helical" evidence="7">
    <location>
        <begin position="175"/>
        <end position="203"/>
    </location>
</feature>
<comment type="subcellular location">
    <subcellularLocation>
        <location evidence="6">Cell membrane</location>
        <topology evidence="6">Multi-pass membrane protein</topology>
    </subcellularLocation>
    <subcellularLocation>
        <location evidence="1">Membrane</location>
        <topology evidence="1">Multi-pass membrane protein</topology>
    </subcellularLocation>
</comment>
<comment type="caution">
    <text evidence="8">The sequence shown here is derived from an EMBL/GenBank/DDBJ whole genome shotgun (WGS) entry which is preliminary data.</text>
</comment>
<evidence type="ECO:0000256" key="7">
    <source>
        <dbReference type="SAM" id="Phobius"/>
    </source>
</evidence>
<feature type="transmembrane region" description="Helical" evidence="7">
    <location>
        <begin position="242"/>
        <end position="263"/>
    </location>
</feature>
<organism evidence="8 9">
    <name type="scientific">Candidatus Segetimicrobium genomatis</name>
    <dbReference type="NCBI Taxonomy" id="2569760"/>
    <lineage>
        <taxon>Bacteria</taxon>
        <taxon>Bacillati</taxon>
        <taxon>Candidatus Sysuimicrobiota</taxon>
        <taxon>Candidatus Sysuimicrobiia</taxon>
        <taxon>Candidatus Sysuimicrobiales</taxon>
        <taxon>Candidatus Segetimicrobiaceae</taxon>
        <taxon>Candidatus Segetimicrobium</taxon>
    </lineage>
</organism>
<dbReference type="AlphaFoldDB" id="A0A537IZS8"/>
<feature type="transmembrane region" description="Helical" evidence="7">
    <location>
        <begin position="12"/>
        <end position="33"/>
    </location>
</feature>
<evidence type="ECO:0000256" key="2">
    <source>
        <dbReference type="ARBA" id="ARBA00008034"/>
    </source>
</evidence>
<dbReference type="PANTHER" id="PTHR30477">
    <property type="entry name" value="ABC-TRANSPORTER METAL-BINDING PROTEIN"/>
    <property type="match status" value="1"/>
</dbReference>
<protein>
    <submittedName>
        <fullName evidence="8">Metal ABC transporter permease</fullName>
    </submittedName>
</protein>
<evidence type="ECO:0000256" key="1">
    <source>
        <dbReference type="ARBA" id="ARBA00004141"/>
    </source>
</evidence>
<dbReference type="Gene3D" id="1.10.3470.10">
    <property type="entry name" value="ABC transporter involved in vitamin B12 uptake, BtuC"/>
    <property type="match status" value="1"/>
</dbReference>
<dbReference type="GO" id="GO:0010043">
    <property type="term" value="P:response to zinc ion"/>
    <property type="evidence" value="ECO:0007669"/>
    <property type="project" value="TreeGrafter"/>
</dbReference>
<sequence>MPEIFQYGFMLRALAAGLMIGTIAPTIGVFLVLRRLSLIADTLAHVALAGVALALLTGIHPAVGALGVALIGAVGVERLRVSGRLYGEAALAIFLSGGLALAVVLIGLGGGFTVDVFSYLFGSITVVQPRDLWVILLLGMVVLGTVVLLYKELFAITFDEEAARVQGVPVDNLNLLVTVLVATTVVVAMRVVGVLLTSALIVIPAATALRLARNFRSALLIAVLAALAAVVVGIVLSFYLNIAAGGAIVASAIVLFAGSALAVRRP</sequence>
<reference evidence="8 9" key="1">
    <citation type="journal article" date="2019" name="Nat. Microbiol.">
        <title>Mediterranean grassland soil C-N compound turnover is dependent on rainfall and depth, and is mediated by genomically divergent microorganisms.</title>
        <authorList>
            <person name="Diamond S."/>
            <person name="Andeer P.F."/>
            <person name="Li Z."/>
            <person name="Crits-Christoph A."/>
            <person name="Burstein D."/>
            <person name="Anantharaman K."/>
            <person name="Lane K.R."/>
            <person name="Thomas B.C."/>
            <person name="Pan C."/>
            <person name="Northen T.R."/>
            <person name="Banfield J.F."/>
        </authorList>
    </citation>
    <scope>NUCLEOTIDE SEQUENCE [LARGE SCALE GENOMIC DNA]</scope>
    <source>
        <strain evidence="8">NP_8</strain>
    </source>
</reference>
<evidence type="ECO:0000256" key="6">
    <source>
        <dbReference type="RuleBase" id="RU003943"/>
    </source>
</evidence>
<keyword evidence="4 7" id="KW-1133">Transmembrane helix</keyword>
<evidence type="ECO:0000313" key="8">
    <source>
        <dbReference type="EMBL" id="TMI76821.1"/>
    </source>
</evidence>
<keyword evidence="5 7" id="KW-0472">Membrane</keyword>
<name>A0A537IZS8_9BACT</name>
<dbReference type="EMBL" id="VBAP01000009">
    <property type="protein sequence ID" value="TMI76821.1"/>
    <property type="molecule type" value="Genomic_DNA"/>
</dbReference>
<keyword evidence="3 6" id="KW-0812">Transmembrane</keyword>
<feature type="transmembrane region" description="Helical" evidence="7">
    <location>
        <begin position="215"/>
        <end position="236"/>
    </location>
</feature>
<evidence type="ECO:0000256" key="4">
    <source>
        <dbReference type="ARBA" id="ARBA00022989"/>
    </source>
</evidence>